<keyword evidence="2" id="KW-1185">Reference proteome</keyword>
<evidence type="ECO:0000313" key="2">
    <source>
        <dbReference type="Proteomes" id="UP001458880"/>
    </source>
</evidence>
<dbReference type="AlphaFoldDB" id="A0AAW1L8U1"/>
<gene>
    <name evidence="1" type="ORF">QE152_g15199</name>
</gene>
<accession>A0AAW1L8U1</accession>
<reference evidence="1 2" key="1">
    <citation type="journal article" date="2024" name="BMC Genomics">
        <title>De novo assembly and annotation of Popillia japonica's genome with initial clues to its potential as an invasive pest.</title>
        <authorList>
            <person name="Cucini C."/>
            <person name="Boschi S."/>
            <person name="Funari R."/>
            <person name="Cardaioli E."/>
            <person name="Iannotti N."/>
            <person name="Marturano G."/>
            <person name="Paoli F."/>
            <person name="Bruttini M."/>
            <person name="Carapelli A."/>
            <person name="Frati F."/>
            <person name="Nardi F."/>
        </authorList>
    </citation>
    <scope>NUCLEOTIDE SEQUENCE [LARGE SCALE GENOMIC DNA]</scope>
    <source>
        <strain evidence="1">DMR45628</strain>
    </source>
</reference>
<comment type="caution">
    <text evidence="1">The sequence shown here is derived from an EMBL/GenBank/DDBJ whole genome shotgun (WGS) entry which is preliminary data.</text>
</comment>
<organism evidence="1 2">
    <name type="scientific">Popillia japonica</name>
    <name type="common">Japanese beetle</name>
    <dbReference type="NCBI Taxonomy" id="7064"/>
    <lineage>
        <taxon>Eukaryota</taxon>
        <taxon>Metazoa</taxon>
        <taxon>Ecdysozoa</taxon>
        <taxon>Arthropoda</taxon>
        <taxon>Hexapoda</taxon>
        <taxon>Insecta</taxon>
        <taxon>Pterygota</taxon>
        <taxon>Neoptera</taxon>
        <taxon>Endopterygota</taxon>
        <taxon>Coleoptera</taxon>
        <taxon>Polyphaga</taxon>
        <taxon>Scarabaeiformia</taxon>
        <taxon>Scarabaeidae</taxon>
        <taxon>Rutelinae</taxon>
        <taxon>Popillia</taxon>
    </lineage>
</organism>
<dbReference type="Proteomes" id="UP001458880">
    <property type="component" value="Unassembled WGS sequence"/>
</dbReference>
<evidence type="ECO:0000313" key="1">
    <source>
        <dbReference type="EMBL" id="KAK9730424.1"/>
    </source>
</evidence>
<sequence>MTKTFSKYHSIAEVLIARFAEVVRRMTKTFSKYHSIAEHLMVLAYKSWELLRSRKLKTSNAGEYPIEKKDRNSERIRALSLEGRVIPHGWIHERVPIPLDLAVITRWKFVRGPLLLRQQFWVGTCSWDLYSEEVPPLLFYHAKRTKDWLLHHVSQPYTEHVATTRLRATLAASVFAGAFLLRRRRLKNAPSDCHPAIHSQDYSLRFFRLPSCGVVWIILRRLFPHSSNNNTADLNPNKLLFLYYSSSTDDHSLPISKRPTAEVLRYQVTSQLSPGLTADEGPPCDPE</sequence>
<dbReference type="EMBL" id="JASPKY010000147">
    <property type="protein sequence ID" value="KAK9730424.1"/>
    <property type="molecule type" value="Genomic_DNA"/>
</dbReference>
<protein>
    <submittedName>
        <fullName evidence="1">Uncharacterized protein</fullName>
    </submittedName>
</protein>
<name>A0AAW1L8U1_POPJA</name>
<proteinExistence type="predicted"/>